<dbReference type="STRING" id="417102.CA982_00670"/>
<dbReference type="InterPro" id="IPR011340">
    <property type="entry name" value="Cys_dSase-rel"/>
</dbReference>
<dbReference type="InterPro" id="IPR015421">
    <property type="entry name" value="PyrdxlP-dep_Trfase_major"/>
</dbReference>
<dbReference type="Gene3D" id="3.90.1150.10">
    <property type="entry name" value="Aspartate Aminotransferase, domain 1"/>
    <property type="match status" value="1"/>
</dbReference>
<dbReference type="NCBIfam" id="TIGR01976">
    <property type="entry name" value="am_tr_V_VC1184"/>
    <property type="match status" value="1"/>
</dbReference>
<evidence type="ECO:0000313" key="3">
    <source>
        <dbReference type="Proteomes" id="UP000194632"/>
    </source>
</evidence>
<evidence type="ECO:0000313" key="2">
    <source>
        <dbReference type="EMBL" id="OUC80911.1"/>
    </source>
</evidence>
<dbReference type="InterPro" id="IPR000192">
    <property type="entry name" value="Aminotrans_V_dom"/>
</dbReference>
<keyword evidence="3" id="KW-1185">Reference proteome</keyword>
<dbReference type="OrthoDB" id="7592443at2"/>
<dbReference type="RefSeq" id="WP_086533424.1">
    <property type="nucleotide sequence ID" value="NZ_NGFO01000001.1"/>
</dbReference>
<gene>
    <name evidence="2" type="ORF">CA982_00670</name>
</gene>
<dbReference type="Pfam" id="PF00266">
    <property type="entry name" value="Aminotran_5"/>
    <property type="match status" value="1"/>
</dbReference>
<organism evidence="2 3">
    <name type="scientific">Gordonia lacunae</name>
    <dbReference type="NCBI Taxonomy" id="417102"/>
    <lineage>
        <taxon>Bacteria</taxon>
        <taxon>Bacillati</taxon>
        <taxon>Actinomycetota</taxon>
        <taxon>Actinomycetes</taxon>
        <taxon>Mycobacteriales</taxon>
        <taxon>Gordoniaceae</taxon>
        <taxon>Gordonia</taxon>
    </lineage>
</organism>
<name>A0A2C9ZJI8_9ACTN</name>
<dbReference type="InterPro" id="IPR015424">
    <property type="entry name" value="PyrdxlP-dep_Trfase"/>
</dbReference>
<dbReference type="Proteomes" id="UP000194632">
    <property type="component" value="Unassembled WGS sequence"/>
</dbReference>
<feature type="domain" description="Aminotransferase class V" evidence="1">
    <location>
        <begin position="20"/>
        <end position="390"/>
    </location>
</feature>
<protein>
    <submittedName>
        <fullName evidence="2">Cysteine desulfurase-like protein</fullName>
    </submittedName>
</protein>
<dbReference type="EMBL" id="NGFO01000001">
    <property type="protein sequence ID" value="OUC80911.1"/>
    <property type="molecule type" value="Genomic_DNA"/>
</dbReference>
<dbReference type="SUPFAM" id="SSF53383">
    <property type="entry name" value="PLP-dependent transferases"/>
    <property type="match status" value="1"/>
</dbReference>
<reference evidence="2 3" key="1">
    <citation type="submission" date="2017-05" db="EMBL/GenBank/DDBJ databases">
        <title>Biotechnological potential of actinobacteria isolated from South African environments.</title>
        <authorList>
            <person name="Le Roes-Hill M."/>
            <person name="Prins A."/>
            <person name="Durrell K.A."/>
        </authorList>
    </citation>
    <scope>NUCLEOTIDE SEQUENCE [LARGE SCALE GENOMIC DNA]</scope>
    <source>
        <strain evidence="2">BS2</strain>
    </source>
</reference>
<evidence type="ECO:0000259" key="1">
    <source>
        <dbReference type="Pfam" id="PF00266"/>
    </source>
</evidence>
<proteinExistence type="predicted"/>
<comment type="caution">
    <text evidence="2">The sequence shown here is derived from an EMBL/GenBank/DDBJ whole genome shotgun (WGS) entry which is preliminary data.</text>
</comment>
<dbReference type="PANTHER" id="PTHR43586:SF21">
    <property type="entry name" value="PYRIDOXAL PHOSPHATE (PLP)-DEPENDENT ASPARTATE AMINOTRANSFERASE SUPERFAMILY"/>
    <property type="match status" value="1"/>
</dbReference>
<sequence>MAFDVAYVRGLIPSLGDGWIHLDPQAGMQIPDSVATAVTTSFRSLSAAPGGVYPSARASAEVVDGARRAIADLVGGDAAGVVLGPSRYALLSGLAEALAPHAWLRGDVVVTRQDDEPNIVPWLRAADRYGGRVRWAEVDVETGGLPAWQFGDLVTPETEVVAVTLASSTTGAITDISEIAPLVREAGALLVVDATNAAPYLSLDIHDLGADVLVVSAERWGGPRMAAMAFREPHLIERLRLMAMDPAARGPARLEPEPHQGAMLAGLVASVEHLAGLDESGIGKRRRRLVTSMDGVYEYLQRLTYYLVTTLSQLNHVNLVGTEDNRIPLASFTVESVGADKVVRRLADNGVCALADLPNRALARMGAPDFGGAVTVGLAPYSTPYEVDHLVRTLGSLA</sequence>
<dbReference type="InterPro" id="IPR015422">
    <property type="entry name" value="PyrdxlP-dep_Trfase_small"/>
</dbReference>
<dbReference type="AlphaFoldDB" id="A0A2C9ZJI8"/>
<dbReference type="Gene3D" id="3.40.640.10">
    <property type="entry name" value="Type I PLP-dependent aspartate aminotransferase-like (Major domain)"/>
    <property type="match status" value="1"/>
</dbReference>
<accession>A0A2C9ZJI8</accession>
<dbReference type="PANTHER" id="PTHR43586">
    <property type="entry name" value="CYSTEINE DESULFURASE"/>
    <property type="match status" value="1"/>
</dbReference>